<sequence length="136" mass="15038">MHLVRKGQSPFGGSLFRLSVGNRSGVVRRRGEGGGGDLTRAPQGQGPQGARILARTFAQPPACRCVHSLTNRQRSLGHRRRINRRTFPSRTAGGVQVQSEQKDLRFRWVCPGRIGKKTHRDAAMRADVCKHVCAVM</sequence>
<feature type="non-terminal residue" evidence="2">
    <location>
        <position position="136"/>
    </location>
</feature>
<proteinExistence type="predicted"/>
<dbReference type="EMBL" id="OW152824">
    <property type="protein sequence ID" value="CAH2040111.1"/>
    <property type="molecule type" value="Genomic_DNA"/>
</dbReference>
<name>A0ABN8HUZ8_9NEOP</name>
<evidence type="ECO:0000313" key="3">
    <source>
        <dbReference type="Proteomes" id="UP000837857"/>
    </source>
</evidence>
<organism evidence="2 3">
    <name type="scientific">Iphiclides podalirius</name>
    <name type="common">scarce swallowtail</name>
    <dbReference type="NCBI Taxonomy" id="110791"/>
    <lineage>
        <taxon>Eukaryota</taxon>
        <taxon>Metazoa</taxon>
        <taxon>Ecdysozoa</taxon>
        <taxon>Arthropoda</taxon>
        <taxon>Hexapoda</taxon>
        <taxon>Insecta</taxon>
        <taxon>Pterygota</taxon>
        <taxon>Neoptera</taxon>
        <taxon>Endopterygota</taxon>
        <taxon>Lepidoptera</taxon>
        <taxon>Glossata</taxon>
        <taxon>Ditrysia</taxon>
        <taxon>Papilionoidea</taxon>
        <taxon>Papilionidae</taxon>
        <taxon>Papilioninae</taxon>
        <taxon>Iphiclides</taxon>
    </lineage>
</organism>
<feature type="region of interest" description="Disordered" evidence="1">
    <location>
        <begin position="26"/>
        <end position="49"/>
    </location>
</feature>
<protein>
    <recommendedName>
        <fullName evidence="4">SWIM-type domain-containing protein</fullName>
    </recommendedName>
</protein>
<gene>
    <name evidence="2" type="ORF">IPOD504_LOCUS2288</name>
</gene>
<reference evidence="2" key="1">
    <citation type="submission" date="2022-03" db="EMBL/GenBank/DDBJ databases">
        <authorList>
            <person name="Martin H S."/>
        </authorList>
    </citation>
    <scope>NUCLEOTIDE SEQUENCE</scope>
</reference>
<evidence type="ECO:0000256" key="1">
    <source>
        <dbReference type="SAM" id="MobiDB-lite"/>
    </source>
</evidence>
<keyword evidence="3" id="KW-1185">Reference proteome</keyword>
<accession>A0ABN8HUZ8</accession>
<evidence type="ECO:0008006" key="4">
    <source>
        <dbReference type="Google" id="ProtNLM"/>
    </source>
</evidence>
<dbReference type="Proteomes" id="UP000837857">
    <property type="component" value="Chromosome 12"/>
</dbReference>
<evidence type="ECO:0000313" key="2">
    <source>
        <dbReference type="EMBL" id="CAH2040111.1"/>
    </source>
</evidence>